<dbReference type="NCBIfam" id="NF040576">
    <property type="entry name" value="T2SS_GspM_XpsM"/>
    <property type="match status" value="1"/>
</dbReference>
<dbReference type="Proteomes" id="UP000295129">
    <property type="component" value="Unassembled WGS sequence"/>
</dbReference>
<evidence type="ECO:0000313" key="2">
    <source>
        <dbReference type="Proteomes" id="UP000295129"/>
    </source>
</evidence>
<keyword evidence="2" id="KW-1185">Reference proteome</keyword>
<sequence>MTLLRHRARLSIAAALLCLLLPVGLVLIHLFELAAQADETLEAVGPRYARLAGLRDAAAPVTEAAAAAEARLERYAYPASSNADRLGTDLQQRLRAAAEAAGVAVVGSQIVAGKPQDGLDEIPVSMTLEAELGPLQQMLQALAEQAPAVYADSVNIQAQRRRGASEKRLNMQVRFSVLRRQS</sequence>
<dbReference type="OrthoDB" id="8904003at2"/>
<proteinExistence type="predicted"/>
<organism evidence="1 2">
    <name type="scientific">Azoarcus indigens</name>
    <dbReference type="NCBI Taxonomy" id="29545"/>
    <lineage>
        <taxon>Bacteria</taxon>
        <taxon>Pseudomonadati</taxon>
        <taxon>Pseudomonadota</taxon>
        <taxon>Betaproteobacteria</taxon>
        <taxon>Rhodocyclales</taxon>
        <taxon>Zoogloeaceae</taxon>
        <taxon>Azoarcus</taxon>
    </lineage>
</organism>
<comment type="caution">
    <text evidence="1">The sequence shown here is derived from an EMBL/GenBank/DDBJ whole genome shotgun (WGS) entry which is preliminary data.</text>
</comment>
<protein>
    <submittedName>
        <fullName evidence="1">General secretion pathway protein M</fullName>
    </submittedName>
</protein>
<dbReference type="AlphaFoldDB" id="A0A4R6DWH1"/>
<name>A0A4R6DWH1_9RHOO</name>
<dbReference type="InterPro" id="IPR034756">
    <property type="entry name" value="T2SSM_b"/>
</dbReference>
<dbReference type="Gene3D" id="3.30.70.60">
    <property type="match status" value="1"/>
</dbReference>
<dbReference type="Pfam" id="PF10741">
    <property type="entry name" value="T2SSM_b"/>
    <property type="match status" value="1"/>
</dbReference>
<dbReference type="InterPro" id="IPR014717">
    <property type="entry name" value="Transl_elong_EF1B/ribsomal_bS6"/>
</dbReference>
<dbReference type="EMBL" id="SNVV01000011">
    <property type="protein sequence ID" value="TDN49601.1"/>
    <property type="molecule type" value="Genomic_DNA"/>
</dbReference>
<accession>A0A4R6DWH1</accession>
<evidence type="ECO:0000313" key="1">
    <source>
        <dbReference type="EMBL" id="TDN49601.1"/>
    </source>
</evidence>
<reference evidence="1 2" key="1">
    <citation type="submission" date="2019-03" db="EMBL/GenBank/DDBJ databases">
        <title>Genomic Encyclopedia of Type Strains, Phase IV (KMG-IV): sequencing the most valuable type-strain genomes for metagenomic binning, comparative biology and taxonomic classification.</title>
        <authorList>
            <person name="Goeker M."/>
        </authorList>
    </citation>
    <scope>NUCLEOTIDE SEQUENCE [LARGE SCALE GENOMIC DNA]</scope>
    <source>
        <strain evidence="1 2">DSM 12121</strain>
    </source>
</reference>
<gene>
    <name evidence="1" type="ORF">C7389_11180</name>
</gene>
<dbReference type="RefSeq" id="WP_133592379.1">
    <property type="nucleotide sequence ID" value="NZ_SNVV01000011.1"/>
</dbReference>